<protein>
    <submittedName>
        <fullName evidence="5">OprD family outer membrane porin</fullName>
    </submittedName>
</protein>
<evidence type="ECO:0000256" key="4">
    <source>
        <dbReference type="SAM" id="SignalP"/>
    </source>
</evidence>
<dbReference type="EMBL" id="CP070506">
    <property type="protein sequence ID" value="QSB38955.1"/>
    <property type="molecule type" value="Genomic_DNA"/>
</dbReference>
<dbReference type="RefSeq" id="WP_205476371.1">
    <property type="nucleotide sequence ID" value="NZ_CP070506.1"/>
</dbReference>
<proteinExistence type="inferred from homology"/>
<feature type="signal peptide" evidence="4">
    <location>
        <begin position="1"/>
        <end position="22"/>
    </location>
</feature>
<keyword evidence="6" id="KW-1185">Reference proteome</keyword>
<dbReference type="InterPro" id="IPR005318">
    <property type="entry name" value="OM_porin_bac"/>
</dbReference>
<evidence type="ECO:0000256" key="1">
    <source>
        <dbReference type="ARBA" id="ARBA00009075"/>
    </source>
</evidence>
<keyword evidence="3 4" id="KW-0732">Signal</keyword>
<gene>
    <name evidence="5" type="ORF">JTY93_22385</name>
</gene>
<dbReference type="Proteomes" id="UP000663249">
    <property type="component" value="Chromosome"/>
</dbReference>
<dbReference type="InterPro" id="IPR023614">
    <property type="entry name" value="Porin_dom_sf"/>
</dbReference>
<evidence type="ECO:0000256" key="3">
    <source>
        <dbReference type="ARBA" id="ARBA00022729"/>
    </source>
</evidence>
<dbReference type="PANTHER" id="PTHR34596">
    <property type="entry name" value="CHITOPORIN"/>
    <property type="match status" value="1"/>
</dbReference>
<dbReference type="Pfam" id="PF03573">
    <property type="entry name" value="OprD"/>
    <property type="match status" value="1"/>
</dbReference>
<evidence type="ECO:0000313" key="5">
    <source>
        <dbReference type="EMBL" id="QSB38955.1"/>
    </source>
</evidence>
<evidence type="ECO:0000313" key="6">
    <source>
        <dbReference type="Proteomes" id="UP000663249"/>
    </source>
</evidence>
<dbReference type="Gene3D" id="2.40.160.10">
    <property type="entry name" value="Porin"/>
    <property type="match status" value="1"/>
</dbReference>
<dbReference type="PANTHER" id="PTHR34596:SF2">
    <property type="entry name" value="CHITOPORIN"/>
    <property type="match status" value="1"/>
</dbReference>
<organism evidence="5 6">
    <name type="scientific">Pseudomonas hygromyciniae</name>
    <dbReference type="NCBI Taxonomy" id="2812000"/>
    <lineage>
        <taxon>Bacteria</taxon>
        <taxon>Pseudomonadati</taxon>
        <taxon>Pseudomonadota</taxon>
        <taxon>Gammaproteobacteria</taxon>
        <taxon>Pseudomonadales</taxon>
        <taxon>Pseudomonadaceae</taxon>
        <taxon>Pseudomonas</taxon>
    </lineage>
</organism>
<accession>A0ABX7JUZ4</accession>
<sequence length="467" mass="51025">MKLSSKVLLAMAISSVTATAYAESASQDFVPTTLAGSSAQSEAKGFIEDFSLGGSTRNWYSNEHLYRGGSFKYKEHGVTKTDRNRTNWIQGTIINASSGFTQGTVGVKAEVAVYNALVLDRSKRDIKGGSNRTLADSDGNAVDQWSKLGLANLQFRVSNTTLTAGRQNFSTPIVDNIGNRPLPSSFQGVSFNSAEFSNLSFQGGVFDRVSPRSEQSLSKFRSEYSQQGAKSATTDKVYTLGANYQPFASLKTSVFGANVKDFWNQYYFGATHELGDSQQLALTTGFNYYKTVDEGKKLMGEIDNDTFSLSLGLAHQAHSLTFSYQQVNGNEYFDYLHETNGIYLANSLTSDFNGPNEKSFQVAYAINMAEYGVPGLKFNIYSARGWGIDGTHYTGNRNGAYAYTGIETQDGEKHQEYGVGAAYAVQSGPLKATAIRATYVEHRGSANQFDGSVKEFRLVTTVPFNIL</sequence>
<evidence type="ECO:0000256" key="2">
    <source>
        <dbReference type="ARBA" id="ARBA00022448"/>
    </source>
</evidence>
<reference evidence="5 6" key="1">
    <citation type="submission" date="2021-02" db="EMBL/GenBank/DDBJ databases">
        <title>Genomic and phenotypic characterization of Pseudomonas hygromyciniae, a novel bacterial species discovered from a commercially purchased antibiotic vial.</title>
        <authorList>
            <person name="Turner T.L."/>
            <person name="Mitra S.D."/>
            <person name="Kochan T.J."/>
            <person name="Pincus N.B."/>
            <person name="Lebrun-Corbin M."/>
            <person name="Cheung B."/>
            <person name="Gatesy S.W."/>
            <person name="Afzal T."/>
            <person name="Ozer E.A."/>
            <person name="Hauser A.R."/>
        </authorList>
    </citation>
    <scope>NUCLEOTIDE SEQUENCE [LARGE SCALE GENOMIC DNA]</scope>
    <source>
        <strain evidence="5 6">SDM007</strain>
    </source>
</reference>
<name>A0ABX7JUZ4_9PSED</name>
<comment type="similarity">
    <text evidence="1">Belongs to the outer membrane porin (Opr) (TC 1.B.25) family.</text>
</comment>
<feature type="chain" id="PRO_5045737398" evidence="4">
    <location>
        <begin position="23"/>
        <end position="467"/>
    </location>
</feature>
<keyword evidence="2" id="KW-0813">Transport</keyword>